<evidence type="ECO:0000259" key="2">
    <source>
        <dbReference type="Pfam" id="PF02608"/>
    </source>
</evidence>
<accession>X1PNX2</accession>
<gene>
    <name evidence="3" type="ORF">S06H3_57137</name>
</gene>
<dbReference type="AlphaFoldDB" id="X1PNX2"/>
<dbReference type="PANTHER" id="PTHR43208">
    <property type="entry name" value="ABC TRANSPORTER SUBSTRATE-BINDING PROTEIN"/>
    <property type="match status" value="1"/>
</dbReference>
<proteinExistence type="predicted"/>
<evidence type="ECO:0000256" key="1">
    <source>
        <dbReference type="ARBA" id="ARBA00022729"/>
    </source>
</evidence>
<dbReference type="Gene3D" id="3.40.50.2300">
    <property type="match status" value="1"/>
</dbReference>
<feature type="domain" description="ABC transporter substrate-binding protein PnrA-like" evidence="2">
    <location>
        <begin position="11"/>
        <end position="143"/>
    </location>
</feature>
<dbReference type="InterPro" id="IPR052910">
    <property type="entry name" value="ABC-Purine-Binding"/>
</dbReference>
<name>X1PNX2_9ZZZZ</name>
<evidence type="ECO:0000313" key="3">
    <source>
        <dbReference type="EMBL" id="GAI57523.1"/>
    </source>
</evidence>
<protein>
    <recommendedName>
        <fullName evidence="2">ABC transporter substrate-binding protein PnrA-like domain-containing protein</fullName>
    </recommendedName>
</protein>
<dbReference type="GO" id="GO:0005886">
    <property type="term" value="C:plasma membrane"/>
    <property type="evidence" value="ECO:0007669"/>
    <property type="project" value="InterPro"/>
</dbReference>
<comment type="caution">
    <text evidence="3">The sequence shown here is derived from an EMBL/GenBank/DDBJ whole genome shotgun (WGS) entry which is preliminary data.</text>
</comment>
<dbReference type="PANTHER" id="PTHR43208:SF1">
    <property type="entry name" value="ABC TRANSPORTER SUBSTRATE-BINDING PROTEIN"/>
    <property type="match status" value="1"/>
</dbReference>
<dbReference type="InterPro" id="IPR003760">
    <property type="entry name" value="PnrA-like"/>
</dbReference>
<keyword evidence="1" id="KW-0732">Signal</keyword>
<sequence length="165" mass="18588">MMTYMADFYQIYYLNGLIAGALTKTNKTAYVGAFPIPELKRHMGAFAVGVREAKPKAEVHIRWIYEWFSPTAAKEATEALIADGCDVFAFTEDSPTVVQVAAESDFPSFGHYSPMYQFGPDYVVSGQIAHWEAIYLDFLAKIYAGAYTAHNLADVDYWWLLKEKA</sequence>
<organism evidence="3">
    <name type="scientific">marine sediment metagenome</name>
    <dbReference type="NCBI Taxonomy" id="412755"/>
    <lineage>
        <taxon>unclassified sequences</taxon>
        <taxon>metagenomes</taxon>
        <taxon>ecological metagenomes</taxon>
    </lineage>
</organism>
<feature type="non-terminal residue" evidence="3">
    <location>
        <position position="165"/>
    </location>
</feature>
<dbReference type="Pfam" id="PF02608">
    <property type="entry name" value="Bmp"/>
    <property type="match status" value="1"/>
</dbReference>
<dbReference type="EMBL" id="BARV01036844">
    <property type="protein sequence ID" value="GAI57523.1"/>
    <property type="molecule type" value="Genomic_DNA"/>
</dbReference>
<reference evidence="3" key="1">
    <citation type="journal article" date="2014" name="Front. Microbiol.">
        <title>High frequency of phylogenetically diverse reductive dehalogenase-homologous genes in deep subseafloor sedimentary metagenomes.</title>
        <authorList>
            <person name="Kawai M."/>
            <person name="Futagami T."/>
            <person name="Toyoda A."/>
            <person name="Takaki Y."/>
            <person name="Nishi S."/>
            <person name="Hori S."/>
            <person name="Arai W."/>
            <person name="Tsubouchi T."/>
            <person name="Morono Y."/>
            <person name="Uchiyama I."/>
            <person name="Ito T."/>
            <person name="Fujiyama A."/>
            <person name="Inagaki F."/>
            <person name="Takami H."/>
        </authorList>
    </citation>
    <scope>NUCLEOTIDE SEQUENCE</scope>
    <source>
        <strain evidence="3">Expedition CK06-06</strain>
    </source>
</reference>